<dbReference type="AlphaFoldDB" id="A0A0U5GBT8"/>
<dbReference type="STRING" id="454130.A0A0U5GBT8"/>
<reference evidence="2" key="1">
    <citation type="journal article" date="2016" name="Genome Announc.">
        <title>Draft genome sequences of fungus Aspergillus calidoustus.</title>
        <authorList>
            <person name="Horn F."/>
            <person name="Linde J."/>
            <person name="Mattern D.J."/>
            <person name="Walther G."/>
            <person name="Guthke R."/>
            <person name="Scherlach K."/>
            <person name="Martin K."/>
            <person name="Brakhage A.A."/>
            <person name="Petzke L."/>
            <person name="Valiante V."/>
        </authorList>
    </citation>
    <scope>NUCLEOTIDE SEQUENCE [LARGE SCALE GENOMIC DNA]</scope>
    <source>
        <strain evidence="2">SF006504</strain>
    </source>
</reference>
<name>A0A0U5GBT8_ASPCI</name>
<sequence length="308" mass="35460">MAGRYSAHYSVLTHNRDHLLGNRDVGRINIDCRSLARSQWGLMEGKPIWILRAQLQTNQSDDHQLKQLKLILDFRTTSTKNENRRTNRELPCPLEVTEYYGPQVGFGRPLSKGVEKESGIEPELEVAGIKAKLFRFTRKTNKTYTYRWRMYGLRHPDKADKLYRQIDWTIEEATSKVARQIEHRPVWELGMAIKHDNQPFFIHVGVSAQVKSWKRIFSLKPKRAITPTQVIPRGDSTDVLDNEVLELNKDLTDSQIKTPVPSETELETGQPQEFWNILGALVESVRFSKRDAVLIAVVAVLVFIISGR</sequence>
<dbReference type="Proteomes" id="UP000054771">
    <property type="component" value="Unassembled WGS sequence"/>
</dbReference>
<evidence type="ECO:0000313" key="1">
    <source>
        <dbReference type="EMBL" id="CEL08445.1"/>
    </source>
</evidence>
<dbReference type="EMBL" id="CDMC01000011">
    <property type="protein sequence ID" value="CEL08445.1"/>
    <property type="molecule type" value="Genomic_DNA"/>
</dbReference>
<protein>
    <submittedName>
        <fullName evidence="1">Uncharacterized protein</fullName>
    </submittedName>
</protein>
<accession>A0A0U5GBT8</accession>
<organism evidence="1 2">
    <name type="scientific">Aspergillus calidoustus</name>
    <dbReference type="NCBI Taxonomy" id="454130"/>
    <lineage>
        <taxon>Eukaryota</taxon>
        <taxon>Fungi</taxon>
        <taxon>Dikarya</taxon>
        <taxon>Ascomycota</taxon>
        <taxon>Pezizomycotina</taxon>
        <taxon>Eurotiomycetes</taxon>
        <taxon>Eurotiomycetidae</taxon>
        <taxon>Eurotiales</taxon>
        <taxon>Aspergillaceae</taxon>
        <taxon>Aspergillus</taxon>
        <taxon>Aspergillus subgen. Nidulantes</taxon>
    </lineage>
</organism>
<proteinExistence type="predicted"/>
<keyword evidence="2" id="KW-1185">Reference proteome</keyword>
<gene>
    <name evidence="1" type="ORF">ASPCAL11595</name>
</gene>
<evidence type="ECO:0000313" key="2">
    <source>
        <dbReference type="Proteomes" id="UP000054771"/>
    </source>
</evidence>